<name>A0A5N6UVY7_ASPTM</name>
<accession>A0A5N6UVY7</accession>
<keyword evidence="2" id="KW-1185">Reference proteome</keyword>
<dbReference type="EMBL" id="ML738624">
    <property type="protein sequence ID" value="KAE8162819.1"/>
    <property type="molecule type" value="Genomic_DNA"/>
</dbReference>
<gene>
    <name evidence="1" type="ORF">BDV40DRAFT_300068</name>
</gene>
<dbReference type="OrthoDB" id="5271370at2759"/>
<evidence type="ECO:0008006" key="3">
    <source>
        <dbReference type="Google" id="ProtNLM"/>
    </source>
</evidence>
<reference evidence="1 2" key="1">
    <citation type="submission" date="2019-04" db="EMBL/GenBank/DDBJ databases">
        <title>Friends and foes A comparative genomics study of 23 Aspergillus species from section Flavi.</title>
        <authorList>
            <consortium name="DOE Joint Genome Institute"/>
            <person name="Kjaerbolling I."/>
            <person name="Vesth T."/>
            <person name="Frisvad J.C."/>
            <person name="Nybo J.L."/>
            <person name="Theobald S."/>
            <person name="Kildgaard S."/>
            <person name="Isbrandt T."/>
            <person name="Kuo A."/>
            <person name="Sato A."/>
            <person name="Lyhne E.K."/>
            <person name="Kogle M.E."/>
            <person name="Wiebenga A."/>
            <person name="Kun R.S."/>
            <person name="Lubbers R.J."/>
            <person name="Makela M.R."/>
            <person name="Barry K."/>
            <person name="Chovatia M."/>
            <person name="Clum A."/>
            <person name="Daum C."/>
            <person name="Haridas S."/>
            <person name="He G."/>
            <person name="LaButti K."/>
            <person name="Lipzen A."/>
            <person name="Mondo S."/>
            <person name="Riley R."/>
            <person name="Salamov A."/>
            <person name="Simmons B.A."/>
            <person name="Magnuson J.K."/>
            <person name="Henrissat B."/>
            <person name="Mortensen U.H."/>
            <person name="Larsen T.O."/>
            <person name="Devries R.P."/>
            <person name="Grigoriev I.V."/>
            <person name="Machida M."/>
            <person name="Baker S.E."/>
            <person name="Andersen M.R."/>
        </authorList>
    </citation>
    <scope>NUCLEOTIDE SEQUENCE [LARGE SCALE GENOMIC DNA]</scope>
    <source>
        <strain evidence="1 2">CBS 117626</strain>
    </source>
</reference>
<proteinExistence type="predicted"/>
<dbReference type="Proteomes" id="UP000326950">
    <property type="component" value="Unassembled WGS sequence"/>
</dbReference>
<evidence type="ECO:0000313" key="1">
    <source>
        <dbReference type="EMBL" id="KAE8162819.1"/>
    </source>
</evidence>
<evidence type="ECO:0000313" key="2">
    <source>
        <dbReference type="Proteomes" id="UP000326950"/>
    </source>
</evidence>
<sequence>MADELFSVRQESVLSEYNSECNDYSWWLTATERAHIASLLDCDESKITLRGNIMSRDRQTCQTCGKHSGLDDLVHSAMTTGVHSTNFMLDILQNGPRPGAESAPHSIICSNCGDQFGDDPNWSLNWKGAIWKL</sequence>
<protein>
    <recommendedName>
        <fullName evidence="3">RBP protein</fullName>
    </recommendedName>
</protein>
<organism evidence="1 2">
    <name type="scientific">Aspergillus tamarii</name>
    <dbReference type="NCBI Taxonomy" id="41984"/>
    <lineage>
        <taxon>Eukaryota</taxon>
        <taxon>Fungi</taxon>
        <taxon>Dikarya</taxon>
        <taxon>Ascomycota</taxon>
        <taxon>Pezizomycotina</taxon>
        <taxon>Eurotiomycetes</taxon>
        <taxon>Eurotiomycetidae</taxon>
        <taxon>Eurotiales</taxon>
        <taxon>Aspergillaceae</taxon>
        <taxon>Aspergillus</taxon>
        <taxon>Aspergillus subgen. Circumdati</taxon>
    </lineage>
</organism>
<dbReference type="AlphaFoldDB" id="A0A5N6UVY7"/>